<dbReference type="GO" id="GO:0017171">
    <property type="term" value="F:serine hydrolase activity"/>
    <property type="evidence" value="ECO:0007669"/>
    <property type="project" value="TreeGrafter"/>
</dbReference>
<dbReference type="InterPro" id="IPR029058">
    <property type="entry name" value="AB_hydrolase_fold"/>
</dbReference>
<dbReference type="RefSeq" id="WP_038846569.1">
    <property type="nucleotide sequence ID" value="NZ_ASGY01000102.1"/>
</dbReference>
<accession>A0A0A1Z1N2</accession>
<dbReference type="EMBL" id="ASGY01000102">
    <property type="protein sequence ID" value="KGE67144.1"/>
    <property type="molecule type" value="Genomic_DNA"/>
</dbReference>
<comment type="caution">
    <text evidence="3">The sequence shown here is derived from an EMBL/GenBank/DDBJ whole genome shotgun (WGS) entry which is preliminary data.</text>
</comment>
<evidence type="ECO:0000313" key="4">
    <source>
        <dbReference type="Proteomes" id="UP000030060"/>
    </source>
</evidence>
<dbReference type="SUPFAM" id="SSF53474">
    <property type="entry name" value="alpha/beta-Hydrolases"/>
    <property type="match status" value="1"/>
</dbReference>
<dbReference type="AlphaFoldDB" id="A0A0A1Z1N2"/>
<feature type="chain" id="PRO_5001984723" evidence="1">
    <location>
        <begin position="21"/>
        <end position="280"/>
    </location>
</feature>
<feature type="signal peptide" evidence="1">
    <location>
        <begin position="1"/>
        <end position="20"/>
    </location>
</feature>
<dbReference type="InterPro" id="IPR000073">
    <property type="entry name" value="AB_hydrolase_1"/>
</dbReference>
<sequence>MSRRLLAAACLMLSFSAAQAAERWETLPPTPAAVAGAKTGYAAVNGIKVYYTRTGHGSPVVLLHGGLSNSDYWGNQVKALSAKHTVISIDSRGHGRSSRDEKPYGYDLMADDVVAVLDHLKIPRADIVGWSDGAIIGIDLALRHPDRIGKVFAFAANTQTAGVKDGVEKNPTFAAFIERAGKEYAKLSPTPKEYDAFVEQISHMWASQPNWTDAQLQSIKTPILIADGDHDEAIKREHTEYMAATIPGAGLLILPNTSHFAFLQDPALFNAALLGFLDSK</sequence>
<keyword evidence="1" id="KW-0732">Signal</keyword>
<organism evidence="3 4">
    <name type="scientific">Pseudomonas fluorescens LMG 5329</name>
    <dbReference type="NCBI Taxonomy" id="1324332"/>
    <lineage>
        <taxon>Bacteria</taxon>
        <taxon>Pseudomonadati</taxon>
        <taxon>Pseudomonadota</taxon>
        <taxon>Gammaproteobacteria</taxon>
        <taxon>Pseudomonadales</taxon>
        <taxon>Pseudomonadaceae</taxon>
        <taxon>Pseudomonas</taxon>
    </lineage>
</organism>
<gene>
    <name evidence="3" type="ORF">K814_0114660</name>
</gene>
<evidence type="ECO:0000259" key="2">
    <source>
        <dbReference type="Pfam" id="PF12697"/>
    </source>
</evidence>
<dbReference type="PANTHER" id="PTHR46331">
    <property type="entry name" value="VALACYCLOVIR HYDROLASE"/>
    <property type="match status" value="1"/>
</dbReference>
<evidence type="ECO:0000313" key="3">
    <source>
        <dbReference type="EMBL" id="KGE67144.1"/>
    </source>
</evidence>
<dbReference type="OrthoDB" id="9780765at2"/>
<keyword evidence="3" id="KW-0378">Hydrolase</keyword>
<protein>
    <submittedName>
        <fullName evidence="3">Alpha/beta hydrolase</fullName>
    </submittedName>
</protein>
<dbReference type="Gene3D" id="3.40.50.1820">
    <property type="entry name" value="alpha/beta hydrolase"/>
    <property type="match status" value="1"/>
</dbReference>
<feature type="domain" description="AB hydrolase-1" evidence="2">
    <location>
        <begin position="60"/>
        <end position="272"/>
    </location>
</feature>
<proteinExistence type="predicted"/>
<reference evidence="3 4" key="1">
    <citation type="journal article" date="2013" name="Genome Announc.">
        <title>Draft Genome Sequence of Pseudomonas fluorescens LMG 5329, a White Line-Inducing Principle-Producing Bioindicator for the Mushroom Pathogen Pseudomonas tolaasii.</title>
        <authorList>
            <person name="Ghequire M.G."/>
            <person name="Rokni-Zadeh H."/>
            <person name="Zarrineh P."/>
            <person name="De Mot R."/>
        </authorList>
    </citation>
    <scope>NUCLEOTIDE SEQUENCE [LARGE SCALE GENOMIC DNA]</scope>
    <source>
        <strain evidence="3 4">LMG 5329</strain>
    </source>
</reference>
<dbReference type="Proteomes" id="UP000030060">
    <property type="component" value="Unassembled WGS sequence"/>
</dbReference>
<dbReference type="PANTHER" id="PTHR46331:SF2">
    <property type="entry name" value="VALACYCLOVIR HYDROLASE"/>
    <property type="match status" value="1"/>
</dbReference>
<evidence type="ECO:0000256" key="1">
    <source>
        <dbReference type="SAM" id="SignalP"/>
    </source>
</evidence>
<name>A0A0A1Z1N2_PSEFL</name>
<dbReference type="Pfam" id="PF12697">
    <property type="entry name" value="Abhydrolase_6"/>
    <property type="match status" value="1"/>
</dbReference>